<evidence type="ECO:0000256" key="1">
    <source>
        <dbReference type="ARBA" id="ARBA00004245"/>
    </source>
</evidence>
<dbReference type="GO" id="GO:0090063">
    <property type="term" value="P:positive regulation of microtubule nucleation"/>
    <property type="evidence" value="ECO:0007669"/>
    <property type="project" value="TreeGrafter"/>
</dbReference>
<dbReference type="Pfam" id="PF07989">
    <property type="entry name" value="Cnn_1N"/>
    <property type="match status" value="1"/>
</dbReference>
<proteinExistence type="predicted"/>
<dbReference type="OrthoDB" id="10255000at2759"/>
<evidence type="ECO:0000256" key="4">
    <source>
        <dbReference type="ARBA" id="ARBA00022553"/>
    </source>
</evidence>
<keyword evidence="3" id="KW-0963">Cytoplasm</keyword>
<keyword evidence="11" id="KW-1185">Reference proteome</keyword>
<comment type="subcellular location">
    <subcellularLocation>
        <location evidence="1">Cytoplasm</location>
        <location evidence="1">Cytoskeleton</location>
    </subcellularLocation>
    <subcellularLocation>
        <location evidence="2">Golgi apparatus</location>
    </subcellularLocation>
</comment>
<evidence type="ECO:0000256" key="2">
    <source>
        <dbReference type="ARBA" id="ARBA00004555"/>
    </source>
</evidence>
<evidence type="ECO:0000256" key="3">
    <source>
        <dbReference type="ARBA" id="ARBA00022490"/>
    </source>
</evidence>
<dbReference type="Proteomes" id="UP000694397">
    <property type="component" value="Chromosome 6"/>
</dbReference>
<reference evidence="10 11" key="1">
    <citation type="submission" date="2019-04" db="EMBL/GenBank/DDBJ databases">
        <authorList>
            <consortium name="Wellcome Sanger Institute Data Sharing"/>
        </authorList>
    </citation>
    <scope>NUCLEOTIDE SEQUENCE [LARGE SCALE GENOMIC DNA]</scope>
</reference>
<accession>A0A8D0CH37</accession>
<evidence type="ECO:0000259" key="9">
    <source>
        <dbReference type="Pfam" id="PF23246"/>
    </source>
</evidence>
<feature type="domain" description="Centrosomin N-terminal motif 1" evidence="8">
    <location>
        <begin position="45"/>
        <end position="118"/>
    </location>
</feature>
<organism evidence="10 11">
    <name type="scientific">Scleropages formosus</name>
    <name type="common">Asian bonytongue</name>
    <name type="synonym">Osteoglossum formosum</name>
    <dbReference type="NCBI Taxonomy" id="113540"/>
    <lineage>
        <taxon>Eukaryota</taxon>
        <taxon>Metazoa</taxon>
        <taxon>Chordata</taxon>
        <taxon>Craniata</taxon>
        <taxon>Vertebrata</taxon>
        <taxon>Euteleostomi</taxon>
        <taxon>Actinopterygii</taxon>
        <taxon>Neopterygii</taxon>
        <taxon>Teleostei</taxon>
        <taxon>Osteoglossocephala</taxon>
        <taxon>Osteoglossomorpha</taxon>
        <taxon>Osteoglossiformes</taxon>
        <taxon>Osteoglossidae</taxon>
        <taxon>Scleropages</taxon>
    </lineage>
</organism>
<dbReference type="AlphaFoldDB" id="A0A8D0CH37"/>
<evidence type="ECO:0000259" key="8">
    <source>
        <dbReference type="Pfam" id="PF07989"/>
    </source>
</evidence>
<feature type="coiled-coil region" evidence="7">
    <location>
        <begin position="46"/>
        <end position="109"/>
    </location>
</feature>
<dbReference type="Pfam" id="PF23246">
    <property type="entry name" value="CC_CDK5RAP2"/>
    <property type="match status" value="1"/>
</dbReference>
<dbReference type="GO" id="GO:1903358">
    <property type="term" value="P:regulation of Golgi organization"/>
    <property type="evidence" value="ECO:0007669"/>
    <property type="project" value="TreeGrafter"/>
</dbReference>
<keyword evidence="5" id="KW-0333">Golgi apparatus</keyword>
<feature type="coiled-coil region" evidence="7">
    <location>
        <begin position="136"/>
        <end position="177"/>
    </location>
</feature>
<dbReference type="InterPro" id="IPR052593">
    <property type="entry name" value="MT-associated_AKAP9-binding"/>
</dbReference>
<dbReference type="GO" id="GO:0007098">
    <property type="term" value="P:centrosome cycle"/>
    <property type="evidence" value="ECO:0007669"/>
    <property type="project" value="TreeGrafter"/>
</dbReference>
<evidence type="ECO:0000313" key="11">
    <source>
        <dbReference type="Proteomes" id="UP000694397"/>
    </source>
</evidence>
<dbReference type="GO" id="GO:0060090">
    <property type="term" value="F:molecular adaptor activity"/>
    <property type="evidence" value="ECO:0007669"/>
    <property type="project" value="TreeGrafter"/>
</dbReference>
<dbReference type="PANTHER" id="PTHR46501">
    <property type="entry name" value="MYOMEGALIN"/>
    <property type="match status" value="1"/>
</dbReference>
<dbReference type="InterPro" id="IPR056273">
    <property type="entry name" value="CDK5RAP2_MYOME_CC"/>
</dbReference>
<keyword evidence="4" id="KW-0597">Phosphoprotein</keyword>
<evidence type="ECO:0000313" key="10">
    <source>
        <dbReference type="Ensembl" id="ENSSFOP00015069381.1"/>
    </source>
</evidence>
<name>A0A8D0CH37_SCLFO</name>
<evidence type="ECO:0000256" key="5">
    <source>
        <dbReference type="ARBA" id="ARBA00023034"/>
    </source>
</evidence>
<evidence type="ECO:0000256" key="6">
    <source>
        <dbReference type="ARBA" id="ARBA00023212"/>
    </source>
</evidence>
<dbReference type="GeneTree" id="ENSGT00950000183190"/>
<protein>
    <submittedName>
        <fullName evidence="10">CDK5 regulatory subunit associated protein 2</fullName>
    </submittedName>
</protein>
<feature type="coiled-coil region" evidence="7">
    <location>
        <begin position="992"/>
        <end position="1026"/>
    </location>
</feature>
<dbReference type="InterPro" id="IPR012943">
    <property type="entry name" value="Cnn_1N"/>
</dbReference>
<dbReference type="Ensembl" id="ENSSFOT00015076044.1">
    <property type="protein sequence ID" value="ENSSFOP00015069381.1"/>
    <property type="gene ID" value="ENSSFOG00015027218.1"/>
</dbReference>
<feature type="domain" description="CDK5 regulatory subunit-associated protein 2/Myomegalin coiled coil" evidence="9">
    <location>
        <begin position="928"/>
        <end position="1018"/>
    </location>
</feature>
<dbReference type="PANTHER" id="PTHR46501:SF7">
    <property type="entry name" value="MYOMEGALIN ISOFORM X1"/>
    <property type="match status" value="1"/>
</dbReference>
<keyword evidence="7" id="KW-0175">Coiled coil</keyword>
<dbReference type="GO" id="GO:0005813">
    <property type="term" value="C:centrosome"/>
    <property type="evidence" value="ECO:0007669"/>
    <property type="project" value="TreeGrafter"/>
</dbReference>
<sequence length="1145" mass="131748">MRKFFCCSTNISRLPETSDVEDLTVNSMPACLFPGERISPVRALTMKDYENQITGLKKENFNLKLRIYFMEERMQQKFDDSAEDIFKTNIELKVEVESQKRELAEKQELLVSAWKALESLEGKESSEIFHVKEEANREREQLKNFYNKRIRQLEEDLKAAEDEVEKMATIAEQEKVRNIGMEKQLLAFGLSSTFTPAPTQDVHHVLQEKDSVIEQLRLTLKSRDKEIDELQRASFEQDKGVSKTFVFMMVIQMLSLIFVQSLINKQNEATALEAAAKQLTEELNSTKALIQNLKKTLEDEENENKILCMKLEEKENELSSEKKNALKRDKTIQGLTLVLKEKDKEIEELCHEIEDRDEALAKAREAAHKAQIQKYQGAEEHQSLLMEKQGELENLQLEHHGKVLEAQKLQRALQHREKELGSLQQAKEQLEQELEDLQQLKKKGDKAINDLQNKLKKLNGEMGERENALEQQYQALLDESKRKLQAHELTIQRLSSNLSEKEHQLQEYMKLIKDQEQRKSPGGSDILLAKLRERLKEKEAALEQAIDEKFAAIEEKDSEICQLQLSLREKERDLERLNKLLLHNEETINSFDALIKEKDVELQHLANSLKNLQRLKNELEDNLSRTLREKDTIISQLQLTVDEKSKDLEEMARSLLSQTQSNARDLAEHLSQQLKVAEAKLAEAMKDKERLVSDNENAVEGLIATINSKDQLLKETAEHYNRTIAERTQEIQDLKRQLTENRHLLATAEKQSAMTAQEKCIESAELRVMLTEKDTIINKLLENKEEREKFLEELKIMETPVPQVVELKHTIQVLQECLEEKEAELSRKNNSDSIDKNSVTKTAVILKKELAQKTDALNKALKAENNLKVRTLGLSGCLFTWFNCLNISSGIMPLSLKKIKLGDSKVYDFYDQTAEPKEERPLPSLPQRERTIIGGNSQQEVLPALSALLSEHERLNQSLKAEQQLYSDLVRIVKEQDSPQCLHALEMELTAVQLLRQQLEDGIQSNENLRQDLEREIQNAKQREGMESMRHQLEDAQRWNASLQARLGAIQNRGGGVGGTNDTADTFSFVADQTSYMSICVEDRLNDDLSHLSMVLELRDYIKQLQALNQEKKENSSVVEFSDMGLMGKEDSNVPRSALEKVLFL</sequence>
<reference evidence="10" key="2">
    <citation type="submission" date="2025-08" db="UniProtKB">
        <authorList>
            <consortium name="Ensembl"/>
        </authorList>
    </citation>
    <scope>IDENTIFICATION</scope>
</reference>
<dbReference type="GO" id="GO:0005794">
    <property type="term" value="C:Golgi apparatus"/>
    <property type="evidence" value="ECO:0007669"/>
    <property type="project" value="UniProtKB-SubCell"/>
</dbReference>
<feature type="coiled-coil region" evidence="7">
    <location>
        <begin position="262"/>
        <end position="751"/>
    </location>
</feature>
<keyword evidence="6" id="KW-0206">Cytoskeleton</keyword>
<reference evidence="10" key="3">
    <citation type="submission" date="2025-09" db="UniProtKB">
        <authorList>
            <consortium name="Ensembl"/>
        </authorList>
    </citation>
    <scope>IDENTIFICATION</scope>
</reference>
<feature type="coiled-coil region" evidence="7">
    <location>
        <begin position="804"/>
        <end position="867"/>
    </location>
</feature>
<evidence type="ECO:0000256" key="7">
    <source>
        <dbReference type="SAM" id="Coils"/>
    </source>
</evidence>